<dbReference type="PANTHER" id="PTHR21603">
    <property type="entry name" value="ANTIGEN KI-67-LIKE PROTEIN"/>
    <property type="match status" value="1"/>
</dbReference>
<dbReference type="InterPro" id="IPR029334">
    <property type="entry name" value="PP1-bd"/>
</dbReference>
<keyword evidence="5" id="KW-0539">Nucleus</keyword>
<dbReference type="PANTHER" id="PTHR21603:SF16">
    <property type="entry name" value="CELL DIVISION CYCLE-ASSOCIATED PROTEIN 2"/>
    <property type="match status" value="1"/>
</dbReference>
<feature type="non-terminal residue" evidence="9">
    <location>
        <position position="1036"/>
    </location>
</feature>
<comment type="subcellular location">
    <subcellularLocation>
        <location evidence="1">Nucleus</location>
    </subcellularLocation>
</comment>
<dbReference type="Pfam" id="PF15276">
    <property type="entry name" value="PP1_bind"/>
    <property type="match status" value="1"/>
</dbReference>
<reference evidence="9 10" key="1">
    <citation type="submission" date="2019-09" db="EMBL/GenBank/DDBJ databases">
        <title>Bird 10,000 Genomes (B10K) Project - Family phase.</title>
        <authorList>
            <person name="Zhang G."/>
        </authorList>
    </citation>
    <scope>NUCLEOTIDE SEQUENCE [LARGE SCALE GENOMIC DNA]</scope>
    <source>
        <strain evidence="9">B10K-DU-029-77</strain>
    </source>
</reference>
<name>A0A7K6LLR0_9CORV</name>
<feature type="compositionally biased region" description="Low complexity" evidence="7">
    <location>
        <begin position="614"/>
        <end position="623"/>
    </location>
</feature>
<keyword evidence="3" id="KW-0597">Phosphoprotein</keyword>
<feature type="domain" description="PP1-binding" evidence="8">
    <location>
        <begin position="475"/>
        <end position="520"/>
    </location>
</feature>
<feature type="compositionally biased region" description="Basic and acidic residues" evidence="7">
    <location>
        <begin position="821"/>
        <end position="832"/>
    </location>
</feature>
<feature type="region of interest" description="Disordered" evidence="7">
    <location>
        <begin position="958"/>
        <end position="1021"/>
    </location>
</feature>
<comment type="caution">
    <text evidence="9">The sequence shown here is derived from an EMBL/GenBank/DDBJ whole genome shotgun (WGS) entry which is preliminary data.</text>
</comment>
<evidence type="ECO:0000256" key="3">
    <source>
        <dbReference type="ARBA" id="ARBA00022553"/>
    </source>
</evidence>
<feature type="compositionally biased region" description="Basic residues" evidence="7">
    <location>
        <begin position="37"/>
        <end position="46"/>
    </location>
</feature>
<evidence type="ECO:0000256" key="5">
    <source>
        <dbReference type="ARBA" id="ARBA00023242"/>
    </source>
</evidence>
<evidence type="ECO:0000313" key="10">
    <source>
        <dbReference type="Proteomes" id="UP000534626"/>
    </source>
</evidence>
<protein>
    <submittedName>
        <fullName evidence="9">CDCA2 protein</fullName>
    </submittedName>
</protein>
<feature type="compositionally biased region" description="Basic and acidic residues" evidence="7">
    <location>
        <begin position="10"/>
        <end position="35"/>
    </location>
</feature>
<dbReference type="GO" id="GO:0007088">
    <property type="term" value="P:regulation of mitotic nuclear division"/>
    <property type="evidence" value="ECO:0007669"/>
    <property type="project" value="TreeGrafter"/>
</dbReference>
<evidence type="ECO:0000256" key="6">
    <source>
        <dbReference type="ARBA" id="ARBA00023306"/>
    </source>
</evidence>
<dbReference type="GO" id="GO:0051983">
    <property type="term" value="P:regulation of chromosome segregation"/>
    <property type="evidence" value="ECO:0007669"/>
    <property type="project" value="TreeGrafter"/>
</dbReference>
<proteinExistence type="predicted"/>
<keyword evidence="10" id="KW-1185">Reference proteome</keyword>
<accession>A0A7K6LLR0</accession>
<feature type="region of interest" description="Disordered" evidence="7">
    <location>
        <begin position="1"/>
        <end position="78"/>
    </location>
</feature>
<dbReference type="Proteomes" id="UP000534626">
    <property type="component" value="Unassembled WGS sequence"/>
</dbReference>
<dbReference type="EMBL" id="VZRV01008121">
    <property type="protein sequence ID" value="NWW25143.1"/>
    <property type="molecule type" value="Genomic_DNA"/>
</dbReference>
<dbReference type="GO" id="GO:0005634">
    <property type="term" value="C:nucleus"/>
    <property type="evidence" value="ECO:0007669"/>
    <property type="project" value="UniProtKB-SubCell"/>
</dbReference>
<evidence type="ECO:0000256" key="7">
    <source>
        <dbReference type="SAM" id="MobiDB-lite"/>
    </source>
</evidence>
<feature type="compositionally biased region" description="Basic residues" evidence="7">
    <location>
        <begin position="634"/>
        <end position="643"/>
    </location>
</feature>
<feature type="compositionally biased region" description="Basic and acidic residues" evidence="7">
    <location>
        <begin position="779"/>
        <end position="796"/>
    </location>
</feature>
<feature type="non-terminal residue" evidence="9">
    <location>
        <position position="1"/>
    </location>
</feature>
<evidence type="ECO:0000256" key="2">
    <source>
        <dbReference type="ARBA" id="ARBA00022499"/>
    </source>
</evidence>
<feature type="region of interest" description="Disordered" evidence="7">
    <location>
        <begin position="726"/>
        <end position="841"/>
    </location>
</feature>
<gene>
    <name evidence="9" type="primary">Cdca2</name>
    <name evidence="9" type="ORF">FALFRO_R15677</name>
</gene>
<sequence length="1036" mass="112303">MLRGSKTPLKIRENESGRPEEKEEASLPLSKDQKSCKVTKSKVIRPSKKENYTDGSQTRPQKRALKCPKAPEEDSCHPQGVGVSWQLLGSCFGTLGGDVLSDPPLPLDTKEDFSSSRAVPLGNDFYCTPQRDRVEGKPDFGLFERRKRPGDFAAVTAAEFGIAQESFSKQPTGPSPSSLKFRRRSTIGLRGSPENNTLIQYLAQQRSSRQKEGFTQISPFKHANVRSLKDKIDAFQSSFGSLQEAEGEAGLSHLGEASQEGGSSQNKAPFKKEPNLEQWSEKFMLGNRGAALKENLSENGTKSSRRDPRICSILSPHRAVTVTGPAAAKEWVYEQQNPIKSLETVVTGDILEAGHVHRCEHSAGGTGSDAVSELSTRKVGFVEGVSLGVLDGSQAPVTPPRAGNIPSSDLSQSSSLLRSILKKTPGRELTYSPEEYSNSAIDRGGGESAVISNCVKAFETLQTERAESQSSKTPKKKKVTFGEVLSPEIFDQTLPANTPLRRGASPGCPQGQSPCARPGLSEEPLPLLDFGWDDEGVEPLQEFLEGSVAAEAPSLVENAEVAETDRPDMITRSSTKRKQCRAVAEDTDCGSLGATNTENDKDTKNPRRSKVQRQKNPTPAAPKKTQKTKYPSYGKRRKKKVKKSLYGEREMASKKPLLSPIPEIPEVFSSVPSPNSPKADALFTEGAGLGDPKSRNACEDTPQEPGAGRIRRKELCAAALCPGPGLLDEAAATSSTGDSEVPGSLESAPGTAPEFSKTVPDAESDFDTSEYFQQGEETPCEKEAKESSSLTEKEELQGNLLTGLEILEHQNVQEGAQRTECPQKDSVRGDPARRRRRRSSSAFYFPPVENLEITGADLAVCSYSVEEVLSVPQPKEGSPQPCRRKSSAGAEVRVRRSMRLSKDAASEGLAWIQLPSEIPKQPPLPAAAPKARRSISTSILAGSENIHHREQNLLSFPALGKENKGFAPPAAGPGRGGRRRSLCEATAQEMPWASTQRRRNTDSGGGKDRSNQKHSKEAEILELRLKEVSGISDFLK</sequence>
<feature type="region of interest" description="Disordered" evidence="7">
    <location>
        <begin position="548"/>
        <end position="710"/>
    </location>
</feature>
<dbReference type="GO" id="GO:0005694">
    <property type="term" value="C:chromosome"/>
    <property type="evidence" value="ECO:0007669"/>
    <property type="project" value="TreeGrafter"/>
</dbReference>
<organism evidence="9 10">
    <name type="scientific">Falcunculus frontatus</name>
    <name type="common">Eastern shriketit</name>
    <dbReference type="NCBI Taxonomy" id="254539"/>
    <lineage>
        <taxon>Eukaryota</taxon>
        <taxon>Metazoa</taxon>
        <taxon>Chordata</taxon>
        <taxon>Craniata</taxon>
        <taxon>Vertebrata</taxon>
        <taxon>Euteleostomi</taxon>
        <taxon>Archelosauria</taxon>
        <taxon>Archosauria</taxon>
        <taxon>Dinosauria</taxon>
        <taxon>Saurischia</taxon>
        <taxon>Theropoda</taxon>
        <taxon>Coelurosauria</taxon>
        <taxon>Aves</taxon>
        <taxon>Neognathae</taxon>
        <taxon>Neoaves</taxon>
        <taxon>Telluraves</taxon>
        <taxon>Australaves</taxon>
        <taxon>Passeriformes</taxon>
        <taxon>Corvoidea</taxon>
        <taxon>Pachycephalidae</taxon>
        <taxon>Falcunculus</taxon>
    </lineage>
</organism>
<dbReference type="OrthoDB" id="9947694at2759"/>
<evidence type="ECO:0000259" key="8">
    <source>
        <dbReference type="Pfam" id="PF15276"/>
    </source>
</evidence>
<evidence type="ECO:0000256" key="1">
    <source>
        <dbReference type="ARBA" id="ARBA00004123"/>
    </source>
</evidence>
<dbReference type="AlphaFoldDB" id="A0A7K6LLR0"/>
<feature type="region of interest" description="Disordered" evidence="7">
    <location>
        <begin position="871"/>
        <end position="893"/>
    </location>
</feature>
<feature type="region of interest" description="Disordered" evidence="7">
    <location>
        <begin position="392"/>
        <end position="411"/>
    </location>
</feature>
<keyword evidence="2" id="KW-1017">Isopeptide bond</keyword>
<feature type="compositionally biased region" description="Basic and acidic residues" evidence="7">
    <location>
        <begin position="999"/>
        <end position="1021"/>
    </location>
</feature>
<evidence type="ECO:0000313" key="9">
    <source>
        <dbReference type="EMBL" id="NWW25143.1"/>
    </source>
</evidence>
<evidence type="ECO:0000256" key="4">
    <source>
        <dbReference type="ARBA" id="ARBA00022843"/>
    </source>
</evidence>
<keyword evidence="6" id="KW-0131">Cell cycle</keyword>
<feature type="region of interest" description="Disordered" evidence="7">
    <location>
        <begin position="492"/>
        <end position="533"/>
    </location>
</feature>
<keyword evidence="4" id="KW-0832">Ubl conjugation</keyword>